<organism evidence="1">
    <name type="scientific">hydrothermal vent metagenome</name>
    <dbReference type="NCBI Taxonomy" id="652676"/>
    <lineage>
        <taxon>unclassified sequences</taxon>
        <taxon>metagenomes</taxon>
        <taxon>ecological metagenomes</taxon>
    </lineage>
</organism>
<sequence>MTKYYSLLLIFFFYSAIVTANQKAHSVHLPGSDVRLKKAGAIKVLSGVNHNVPKIYADSAGNAIVFAVTHGKKNFSHTQAKIKIGNNSKKQTSASTNQKSSLAYSVFVASKKKWSAQQHIKLPDNRGANRIIDYQLINAQSNANNILLVTNKRQTQTKAGKKVAASLTVDQSLWSLTKQSLIGQWGKPQLLLRSKGPLPVIQRDCNKRACVIAWQKRTESTKTNKQGKHKPLATAIHLKSRILDQPTSAWTDLEVVYLPHNQQLLQLKVLMLDRRNMALVWVAATKSANKVANNGNHPLSLKIFVRMRLNSQWQKAEAVATLGDFGRVNGLGDVVAAADPSGKIILSWAEKRQTAELRSVVFDQQWSTASTVYRDSPEVTALSAHFSKQGRATLIWQQKYGINTHIFYSELNAITNRWTAPLKLDQSPRTAILKSIIRNASDQRVAVWRKNFSRVQLAYIDKRTKLVRSLNNIGQQPSVFDVALLENQIVKFCWLRATPSLYEVWVQQAELKTLEGKR</sequence>
<accession>A0A3B0YA89</accession>
<dbReference type="AlphaFoldDB" id="A0A3B0YA89"/>
<dbReference type="EMBL" id="UOFL01000010">
    <property type="protein sequence ID" value="VAW71109.1"/>
    <property type="molecule type" value="Genomic_DNA"/>
</dbReference>
<proteinExistence type="predicted"/>
<gene>
    <name evidence="1" type="ORF">MNBD_GAMMA12-1263</name>
</gene>
<reference evidence="1" key="1">
    <citation type="submission" date="2018-06" db="EMBL/GenBank/DDBJ databases">
        <authorList>
            <person name="Zhirakovskaya E."/>
        </authorList>
    </citation>
    <scope>NUCLEOTIDE SEQUENCE</scope>
</reference>
<name>A0A3B0YA89_9ZZZZ</name>
<protein>
    <submittedName>
        <fullName evidence="1">Uncharacterized protein</fullName>
    </submittedName>
</protein>
<evidence type="ECO:0000313" key="1">
    <source>
        <dbReference type="EMBL" id="VAW71109.1"/>
    </source>
</evidence>